<protein>
    <submittedName>
        <fullName evidence="1">Uncharacterized protein</fullName>
    </submittedName>
</protein>
<dbReference type="AlphaFoldDB" id="H2C8Q2"/>
<name>H2C8Q2_9CREN</name>
<gene>
    <name evidence="1" type="ORF">MetMK1DRAFT_00029670</name>
</gene>
<keyword evidence="2" id="KW-1185">Reference proteome</keyword>
<evidence type="ECO:0000313" key="1">
    <source>
        <dbReference type="EMBL" id="EHP68528.1"/>
    </source>
</evidence>
<proteinExistence type="predicted"/>
<dbReference type="OrthoDB" id="33285at2157"/>
<reference evidence="1 2" key="1">
    <citation type="submission" date="2012-01" db="EMBL/GenBank/DDBJ databases">
        <title>Improved High-Quality Draft sequence of Metallosphaera yellowstonensis MK1.</title>
        <authorList>
            <consortium name="US DOE Joint Genome Institute"/>
            <person name="Lucas S."/>
            <person name="Han J."/>
            <person name="Cheng J.-F."/>
            <person name="Goodwin L."/>
            <person name="Pitluck S."/>
            <person name="Peters L."/>
            <person name="Teshima H."/>
            <person name="Detter J.C."/>
            <person name="Han C."/>
            <person name="Tapia R."/>
            <person name="Land M."/>
            <person name="Hauser L."/>
            <person name="Kyrpides N."/>
            <person name="Kozubal M."/>
            <person name="Macur R.E."/>
            <person name="Jay Z."/>
            <person name="Inskeep W."/>
            <person name="Woyke T."/>
        </authorList>
    </citation>
    <scope>NUCLEOTIDE SEQUENCE [LARGE SCALE GENOMIC DNA]</scope>
    <source>
        <strain evidence="1 2">MK1</strain>
    </source>
</reference>
<accession>H2C8Q2</accession>
<organism evidence="1 2">
    <name type="scientific">Metallosphaera yellowstonensis MK1</name>
    <dbReference type="NCBI Taxonomy" id="671065"/>
    <lineage>
        <taxon>Archaea</taxon>
        <taxon>Thermoproteota</taxon>
        <taxon>Thermoprotei</taxon>
        <taxon>Sulfolobales</taxon>
        <taxon>Sulfolobaceae</taxon>
        <taxon>Metallosphaera</taxon>
    </lineage>
</organism>
<dbReference type="Proteomes" id="UP000003980">
    <property type="component" value="Unassembled WGS sequence"/>
</dbReference>
<dbReference type="eggNOG" id="arCOG08476">
    <property type="taxonomic scope" value="Archaea"/>
</dbReference>
<dbReference type="RefSeq" id="WP_009075043.1">
    <property type="nucleotide sequence ID" value="NZ_JH597770.1"/>
</dbReference>
<dbReference type="STRING" id="671065.MetMK1DRAFT_00029670"/>
<evidence type="ECO:0000313" key="2">
    <source>
        <dbReference type="Proteomes" id="UP000003980"/>
    </source>
</evidence>
<dbReference type="EMBL" id="JH597770">
    <property type="protein sequence ID" value="EHP68528.1"/>
    <property type="molecule type" value="Genomic_DNA"/>
</dbReference>
<sequence length="53" mass="6295">MESLKDALAVLEEVEKFLSSYNPKTEEDRKLLYLLISKNMRIEAEAYVKYLRI</sequence>
<dbReference type="HOGENOM" id="CLU_212441_0_0_2"/>